<dbReference type="Pfam" id="PF02984">
    <property type="entry name" value="Cyclin_C"/>
    <property type="match status" value="1"/>
</dbReference>
<organism evidence="7">
    <name type="scientific">Caenorhabditis remanei</name>
    <name type="common">Caenorhabditis vulgaris</name>
    <dbReference type="NCBI Taxonomy" id="31234"/>
    <lineage>
        <taxon>Eukaryota</taxon>
        <taxon>Metazoa</taxon>
        <taxon>Ecdysozoa</taxon>
        <taxon>Nematoda</taxon>
        <taxon>Chromadorea</taxon>
        <taxon>Rhabditida</taxon>
        <taxon>Rhabditina</taxon>
        <taxon>Rhabditomorpha</taxon>
        <taxon>Rhabditoidea</taxon>
        <taxon>Rhabditidae</taxon>
        <taxon>Peloderinae</taxon>
        <taxon>Caenorhabditis</taxon>
    </lineage>
</organism>
<evidence type="ECO:0000256" key="2">
    <source>
        <dbReference type="RuleBase" id="RU000383"/>
    </source>
</evidence>
<dbReference type="OrthoDB" id="5590282at2759"/>
<keyword evidence="3" id="KW-0732">Signal</keyword>
<name>E3N697_CAERE</name>
<evidence type="ECO:0000259" key="5">
    <source>
        <dbReference type="SMART" id="SM01332"/>
    </source>
</evidence>
<dbReference type="HOGENOM" id="CLU_774418_0_0_1"/>
<dbReference type="Pfam" id="PF05912">
    <property type="entry name" value="DUF870"/>
    <property type="match status" value="1"/>
</dbReference>
<dbReference type="Proteomes" id="UP000008281">
    <property type="component" value="Unassembled WGS sequence"/>
</dbReference>
<evidence type="ECO:0000313" key="6">
    <source>
        <dbReference type="EMBL" id="EFO88018.1"/>
    </source>
</evidence>
<gene>
    <name evidence="6" type="ORF">CRE_05137</name>
</gene>
<protein>
    <recommendedName>
        <fullName evidence="8">Cyclin N-terminal domain-containing protein</fullName>
    </recommendedName>
</protein>
<dbReference type="eggNOG" id="KOG0654">
    <property type="taxonomic scope" value="Eukaryota"/>
</dbReference>
<dbReference type="SUPFAM" id="SSF47954">
    <property type="entry name" value="Cyclin-like"/>
    <property type="match status" value="2"/>
</dbReference>
<dbReference type="SMART" id="SM00385">
    <property type="entry name" value="CYCLIN"/>
    <property type="match status" value="2"/>
</dbReference>
<dbReference type="InterPro" id="IPR008588">
    <property type="entry name" value="DUF870_CAE_spp"/>
</dbReference>
<dbReference type="InterPro" id="IPR039361">
    <property type="entry name" value="Cyclin"/>
</dbReference>
<sequence length="358" mass="40695">MRFFQNILLLLCLLALCKSDPSRIHLKFHCNPQVGTWCGTLIVYEHDVFSEHDIMATDSFCETSDTKELFYEFSPGGDGSPGYEWSYLLSHNCSSHGHNHCLHPKGTANVPVEGLSIAELEAEVFESGYKAKTLPLYVDPTVPPIRNLGDFCQQVTSCAVDRLLSILNVDKNRFQFLGTTCLMIAAKFEEVFPPEIREFSIITDNTYEVDEILQMEKFILAQLDFDVALPTAAWFAASFGKRMKFNERMTKTMRYMVDLSLLDVHFLRYRPSDIAAAAACFANVQWGKEAWPKEMIEDTGIDTDDFVDALKDLHHMYITAPTSEYKSIFNKYCETDEMNVALFSHQSTNSLFSTIPVQ</sequence>
<comment type="similarity">
    <text evidence="2">Belongs to the cyclin family.</text>
</comment>
<feature type="domain" description="Cyclin-like" evidence="4">
    <location>
        <begin position="233"/>
        <end position="315"/>
    </location>
</feature>
<keyword evidence="1 2" id="KW-0195">Cyclin</keyword>
<evidence type="ECO:0000256" key="1">
    <source>
        <dbReference type="ARBA" id="ARBA00023127"/>
    </source>
</evidence>
<dbReference type="InterPro" id="IPR006671">
    <property type="entry name" value="Cyclin_N"/>
</dbReference>
<dbReference type="Gene3D" id="1.10.472.10">
    <property type="entry name" value="Cyclin-like"/>
    <property type="match status" value="2"/>
</dbReference>
<evidence type="ECO:0000259" key="4">
    <source>
        <dbReference type="SMART" id="SM00385"/>
    </source>
</evidence>
<feature type="signal peptide" evidence="3">
    <location>
        <begin position="1"/>
        <end position="19"/>
    </location>
</feature>
<evidence type="ECO:0008006" key="8">
    <source>
        <dbReference type="Google" id="ProtNLM"/>
    </source>
</evidence>
<feature type="chain" id="PRO_5003176036" description="Cyclin N-terminal domain-containing protein" evidence="3">
    <location>
        <begin position="20"/>
        <end position="358"/>
    </location>
</feature>
<dbReference type="InterPro" id="IPR013763">
    <property type="entry name" value="Cyclin-like_dom"/>
</dbReference>
<dbReference type="EMBL" id="DS268539">
    <property type="protein sequence ID" value="EFO88018.1"/>
    <property type="molecule type" value="Genomic_DNA"/>
</dbReference>
<keyword evidence="7" id="KW-1185">Reference proteome</keyword>
<evidence type="ECO:0000313" key="7">
    <source>
        <dbReference type="Proteomes" id="UP000008281"/>
    </source>
</evidence>
<feature type="domain" description="Cyclin-like" evidence="4">
    <location>
        <begin position="143"/>
        <end position="221"/>
    </location>
</feature>
<proteinExistence type="inferred from homology"/>
<dbReference type="PANTHER" id="PTHR10177">
    <property type="entry name" value="CYCLINS"/>
    <property type="match status" value="1"/>
</dbReference>
<evidence type="ECO:0000256" key="3">
    <source>
        <dbReference type="SAM" id="SignalP"/>
    </source>
</evidence>
<dbReference type="InParanoid" id="E3N697"/>
<dbReference type="Pfam" id="PF00134">
    <property type="entry name" value="Cyclin_N"/>
    <property type="match status" value="1"/>
</dbReference>
<dbReference type="SMART" id="SM01332">
    <property type="entry name" value="Cyclin_C"/>
    <property type="match status" value="1"/>
</dbReference>
<dbReference type="InterPro" id="IPR036915">
    <property type="entry name" value="Cyclin-like_sf"/>
</dbReference>
<reference evidence="6" key="1">
    <citation type="submission" date="2007-07" db="EMBL/GenBank/DDBJ databases">
        <title>PCAP assembly of the Caenorhabditis remanei genome.</title>
        <authorList>
            <consortium name="The Caenorhabditis remanei Sequencing Consortium"/>
            <person name="Wilson R.K."/>
        </authorList>
    </citation>
    <scope>NUCLEOTIDE SEQUENCE [LARGE SCALE GENOMIC DNA]</scope>
    <source>
        <strain evidence="6">PB4641</strain>
    </source>
</reference>
<feature type="domain" description="Cyclin C-terminal" evidence="5">
    <location>
        <begin position="230"/>
        <end position="346"/>
    </location>
</feature>
<accession>E3N697</accession>
<dbReference type="AlphaFoldDB" id="E3N697"/>
<dbReference type="STRING" id="31234.E3N697"/>
<dbReference type="InterPro" id="IPR004367">
    <property type="entry name" value="Cyclin_C-dom"/>
</dbReference>